<sequence>MNRRKFLQLSTLSSTGAMLLNGHQVNAFSQTDLVNSIPASVVDGRTIVLVQLTGGNDGLNTVIPQSQYDEYARLRPTIRLKESGTGAAIPLDSSLDDAQKLLIHPSCTGLKSLYDEGKLNVIHSVGYPQLNKSHFASRALMFQGGDGTPENSTKTDGWMARFLNSAYDYTQYQDPLGIQLGSQKPSLGFQSSHEHKVDLNLAGQDVSGYYNVVSNIGNPVPEIPESDYGDALSYISNIESGINTYSQRISEVFNLGLSKRNAESTVNYPSNNKLADQLKTVATLIRGGSKTKVFLVSYDGFDTHGSQVQSQTETHKGKHADLLKSVGDALKFFQDDLKMLGIEDKVVSATFTEFGRKPAENGNLGTDHGNLGPMFVIGKHVKGGVTGTNLDLSEVTEHYDQTIMQHDYRQVFTSIISGYLGATDKILTDTEFGEFSAKKLNLIEESQKTDGSLSVDDVLKDKLISLSENPVSSSFTISYVSSRFFRGKIELKSIAGSSVFSLVQDFAPRLNRVPVNITHVVSGVYILVLYDEDHQSFYRQKIIKQ</sequence>
<reference evidence="1 2" key="1">
    <citation type="submission" date="2020-03" db="EMBL/GenBank/DDBJ databases">
        <title>Genomic Encyclopedia of Type Strains, Phase IV (KMG-IV): sequencing the most valuable type-strain genomes for metagenomic binning, comparative biology and taxonomic classification.</title>
        <authorList>
            <person name="Goeker M."/>
        </authorList>
    </citation>
    <scope>NUCLEOTIDE SEQUENCE [LARGE SCALE GENOMIC DNA]</scope>
    <source>
        <strain evidence="1 2">DSM 101599</strain>
    </source>
</reference>
<name>A0ABX0UA99_9FLAO</name>
<dbReference type="PANTHER" id="PTHR43737:SF1">
    <property type="entry name" value="DUF1501 DOMAIN-CONTAINING PROTEIN"/>
    <property type="match status" value="1"/>
</dbReference>
<dbReference type="InterPro" id="IPR010869">
    <property type="entry name" value="DUF1501"/>
</dbReference>
<gene>
    <name evidence="1" type="ORF">FHR24_000525</name>
</gene>
<evidence type="ECO:0000313" key="1">
    <source>
        <dbReference type="EMBL" id="NIJ44086.1"/>
    </source>
</evidence>
<keyword evidence="2" id="KW-1185">Reference proteome</keyword>
<comment type="caution">
    <text evidence="1">The sequence shown here is derived from an EMBL/GenBank/DDBJ whole genome shotgun (WGS) entry which is preliminary data.</text>
</comment>
<organism evidence="1 2">
    <name type="scientific">Wenyingzhuangia heitensis</name>
    <dbReference type="NCBI Taxonomy" id="1487859"/>
    <lineage>
        <taxon>Bacteria</taxon>
        <taxon>Pseudomonadati</taxon>
        <taxon>Bacteroidota</taxon>
        <taxon>Flavobacteriia</taxon>
        <taxon>Flavobacteriales</taxon>
        <taxon>Flavobacteriaceae</taxon>
        <taxon>Wenyingzhuangia</taxon>
    </lineage>
</organism>
<accession>A0ABX0UA99</accession>
<proteinExistence type="predicted"/>
<dbReference type="EMBL" id="JAASQL010000001">
    <property type="protein sequence ID" value="NIJ44086.1"/>
    <property type="molecule type" value="Genomic_DNA"/>
</dbReference>
<protein>
    <submittedName>
        <fullName evidence="1">Uncharacterized protein (DUF1501 family)</fullName>
    </submittedName>
</protein>
<evidence type="ECO:0000313" key="2">
    <source>
        <dbReference type="Proteomes" id="UP000745859"/>
    </source>
</evidence>
<dbReference type="Pfam" id="PF07394">
    <property type="entry name" value="DUF1501"/>
    <property type="match status" value="1"/>
</dbReference>
<dbReference type="PANTHER" id="PTHR43737">
    <property type="entry name" value="BLL7424 PROTEIN"/>
    <property type="match status" value="1"/>
</dbReference>
<dbReference type="Proteomes" id="UP000745859">
    <property type="component" value="Unassembled WGS sequence"/>
</dbReference>
<dbReference type="RefSeq" id="WP_167183460.1">
    <property type="nucleotide sequence ID" value="NZ_JAASQL010000001.1"/>
</dbReference>